<keyword evidence="4" id="KW-1185">Reference proteome</keyword>
<dbReference type="GO" id="GO:0003873">
    <property type="term" value="F:6-phosphofructo-2-kinase activity"/>
    <property type="evidence" value="ECO:0007669"/>
    <property type="project" value="TreeGrafter"/>
</dbReference>
<dbReference type="InterPro" id="IPR003094">
    <property type="entry name" value="6Pfruct_kin"/>
</dbReference>
<evidence type="ECO:0000256" key="1">
    <source>
        <dbReference type="ARBA" id="ARBA00008408"/>
    </source>
</evidence>
<evidence type="ECO:0000313" key="5">
    <source>
        <dbReference type="Proteomes" id="UP000663877"/>
    </source>
</evidence>
<dbReference type="AlphaFoldDB" id="A0A815ZSZ0"/>
<dbReference type="CDD" id="cd07067">
    <property type="entry name" value="HP_PGM_like"/>
    <property type="match status" value="1"/>
</dbReference>
<comment type="caution">
    <text evidence="2">The sequence shown here is derived from an EMBL/GenBank/DDBJ whole genome shotgun (WGS) entry which is preliminary data.</text>
</comment>
<name>A0A815ZSZ0_9BILA</name>
<dbReference type="OrthoDB" id="10041730at2759"/>
<dbReference type="PANTHER" id="PTHR10606">
    <property type="entry name" value="6-PHOSPHOFRUCTO-2-KINASE/FRUCTOSE-2,6-BISPHOSPHATASE"/>
    <property type="match status" value="1"/>
</dbReference>
<evidence type="ECO:0000313" key="2">
    <source>
        <dbReference type="EMBL" id="CAF1588782.1"/>
    </source>
</evidence>
<dbReference type="PANTHER" id="PTHR10606:SF44">
    <property type="entry name" value="6-PHOSPHOFRUCTO 2-KINASE_FRUCTOSE 2,6-BISPHOSPHATASE LONG FORM"/>
    <property type="match status" value="1"/>
</dbReference>
<dbReference type="EMBL" id="CAJNOI010007449">
    <property type="protein sequence ID" value="CAF1588782.1"/>
    <property type="molecule type" value="Genomic_DNA"/>
</dbReference>
<feature type="non-terminal residue" evidence="2">
    <location>
        <position position="256"/>
    </location>
</feature>
<organism evidence="2 5">
    <name type="scientific">Adineta steineri</name>
    <dbReference type="NCBI Taxonomy" id="433720"/>
    <lineage>
        <taxon>Eukaryota</taxon>
        <taxon>Metazoa</taxon>
        <taxon>Spiralia</taxon>
        <taxon>Gnathifera</taxon>
        <taxon>Rotifera</taxon>
        <taxon>Eurotatoria</taxon>
        <taxon>Bdelloidea</taxon>
        <taxon>Adinetida</taxon>
        <taxon>Adinetidae</taxon>
        <taxon>Adineta</taxon>
    </lineage>
</organism>
<dbReference type="GO" id="GO:0004331">
    <property type="term" value="F:fructose-2,6-bisphosphate 2-phosphatase activity"/>
    <property type="evidence" value="ECO:0007669"/>
    <property type="project" value="TreeGrafter"/>
</dbReference>
<dbReference type="GO" id="GO:0005829">
    <property type="term" value="C:cytosol"/>
    <property type="evidence" value="ECO:0007669"/>
    <property type="project" value="TreeGrafter"/>
</dbReference>
<dbReference type="EMBL" id="CAJNOM010007885">
    <property type="protein sequence ID" value="CAF1677596.1"/>
    <property type="molecule type" value="Genomic_DNA"/>
</dbReference>
<gene>
    <name evidence="2" type="ORF">BJG266_LOCUS49431</name>
    <name evidence="3" type="ORF">QVE165_LOCUS66514</name>
</gene>
<sequence>ESELNVQQRIGGDSPLSPQGKAYGDALADYMDAENIPDLIVWTSQMQRTIQTASKIDAPKEQWKALNEINAGICEGLTYFEIGERYPDEFSARDQGKYYYRYPGGESYQDLVARLEPVIMELERAENVLVVCHQAVARCILAYFLNKDAEDLPYTKVPLHTVIKLTPMAYGCLMECIPLNIDAVNTHREKPKNCRPDRTLSEALNEFLEEPADTIKVRTKSEIVYRSGGTKIETVDADGNRVEDYAGGANSDPSFI</sequence>
<dbReference type="GO" id="GO:0006003">
    <property type="term" value="P:fructose 2,6-bisphosphate metabolic process"/>
    <property type="evidence" value="ECO:0007669"/>
    <property type="project" value="InterPro"/>
</dbReference>
<protein>
    <recommendedName>
        <fullName evidence="6">6-phosphofructo-2-kinase</fullName>
    </recommendedName>
</protein>
<dbReference type="InterPro" id="IPR013078">
    <property type="entry name" value="His_Pase_superF_clade-1"/>
</dbReference>
<dbReference type="Pfam" id="PF00300">
    <property type="entry name" value="His_Phos_1"/>
    <property type="match status" value="1"/>
</dbReference>
<dbReference type="Proteomes" id="UP000663877">
    <property type="component" value="Unassembled WGS sequence"/>
</dbReference>
<proteinExistence type="inferred from homology"/>
<dbReference type="InterPro" id="IPR029033">
    <property type="entry name" value="His_PPase_superfam"/>
</dbReference>
<evidence type="ECO:0000313" key="4">
    <source>
        <dbReference type="Proteomes" id="UP000663832"/>
    </source>
</evidence>
<accession>A0A815ZSZ0</accession>
<dbReference type="SUPFAM" id="SSF53254">
    <property type="entry name" value="Phosphoglycerate mutase-like"/>
    <property type="match status" value="1"/>
</dbReference>
<evidence type="ECO:0000313" key="3">
    <source>
        <dbReference type="EMBL" id="CAF1677596.1"/>
    </source>
</evidence>
<evidence type="ECO:0008006" key="6">
    <source>
        <dbReference type="Google" id="ProtNLM"/>
    </source>
</evidence>
<dbReference type="Gene3D" id="3.40.50.1240">
    <property type="entry name" value="Phosphoglycerate mutase-like"/>
    <property type="match status" value="1"/>
</dbReference>
<dbReference type="Proteomes" id="UP000663832">
    <property type="component" value="Unassembled WGS sequence"/>
</dbReference>
<dbReference type="GO" id="GO:0005524">
    <property type="term" value="F:ATP binding"/>
    <property type="evidence" value="ECO:0007669"/>
    <property type="project" value="InterPro"/>
</dbReference>
<dbReference type="FunFam" id="3.40.50.1240:FF:000001">
    <property type="entry name" value="6-phosphofructo-2-kinase/fructose-2, 6-bisphosphatase 3 isoform 2"/>
    <property type="match status" value="1"/>
</dbReference>
<reference evidence="2" key="1">
    <citation type="submission" date="2021-02" db="EMBL/GenBank/DDBJ databases">
        <authorList>
            <person name="Nowell W R."/>
        </authorList>
    </citation>
    <scope>NUCLEOTIDE SEQUENCE</scope>
</reference>
<comment type="similarity">
    <text evidence="1">In the C-terminal section; belongs to the phosphoglycerate mutase family.</text>
</comment>
<dbReference type="SMART" id="SM00855">
    <property type="entry name" value="PGAM"/>
    <property type="match status" value="1"/>
</dbReference>